<evidence type="ECO:0000259" key="8">
    <source>
        <dbReference type="Pfam" id="PF17042"/>
    </source>
</evidence>
<accession>A0A1G7Z1S1</accession>
<dbReference type="InterPro" id="IPR037051">
    <property type="entry name" value="4-carb_acid_sugar_kinase_N_sf"/>
</dbReference>
<proteinExistence type="inferred from homology"/>
<dbReference type="Pfam" id="PF07005">
    <property type="entry name" value="SBD_N"/>
    <property type="match status" value="1"/>
</dbReference>
<name>A0A1G7Z1S1_9RHOO</name>
<dbReference type="InterPro" id="IPR031475">
    <property type="entry name" value="NBD_C"/>
</dbReference>
<reference evidence="9 10" key="1">
    <citation type="submission" date="2016-10" db="EMBL/GenBank/DDBJ databases">
        <authorList>
            <person name="de Groot N.N."/>
        </authorList>
    </citation>
    <scope>NUCLEOTIDE SEQUENCE [LARGE SCALE GENOMIC DNA]</scope>
    <source>
        <strain evidence="9 10">DSM 5885</strain>
    </source>
</reference>
<dbReference type="GO" id="GO:0016301">
    <property type="term" value="F:kinase activity"/>
    <property type="evidence" value="ECO:0007669"/>
    <property type="project" value="UniProtKB-KW"/>
</dbReference>
<comment type="similarity">
    <text evidence="1">Belongs to the four-carbon acid sugar kinase family.</text>
</comment>
<evidence type="ECO:0000256" key="6">
    <source>
        <dbReference type="ARBA" id="ARBA00023277"/>
    </source>
</evidence>
<feature type="domain" description="Four-carbon acid sugar kinase N-terminal" evidence="7">
    <location>
        <begin position="6"/>
        <end position="224"/>
    </location>
</feature>
<dbReference type="Gene3D" id="3.40.980.20">
    <property type="entry name" value="Four-carbon acid sugar kinase, nucleotide binding domain"/>
    <property type="match status" value="1"/>
</dbReference>
<dbReference type="Proteomes" id="UP000198607">
    <property type="component" value="Unassembled WGS sequence"/>
</dbReference>
<dbReference type="Gene3D" id="3.40.50.10840">
    <property type="entry name" value="Putative sugar-binding, N-terminal domain"/>
    <property type="match status" value="1"/>
</dbReference>
<gene>
    <name evidence="9" type="ORF">SAMN05660652_01047</name>
</gene>
<evidence type="ECO:0000313" key="10">
    <source>
        <dbReference type="Proteomes" id="UP000198607"/>
    </source>
</evidence>
<evidence type="ECO:0000256" key="5">
    <source>
        <dbReference type="ARBA" id="ARBA00022840"/>
    </source>
</evidence>
<dbReference type="AlphaFoldDB" id="A0A1G7Z1S1"/>
<dbReference type="InterPro" id="IPR010737">
    <property type="entry name" value="4-carb_acid_sugar_kinase_N"/>
</dbReference>
<dbReference type="InterPro" id="IPR042213">
    <property type="entry name" value="NBD_C_sf"/>
</dbReference>
<evidence type="ECO:0000256" key="1">
    <source>
        <dbReference type="ARBA" id="ARBA00005715"/>
    </source>
</evidence>
<dbReference type="Pfam" id="PF17042">
    <property type="entry name" value="NBD_C"/>
    <property type="match status" value="1"/>
</dbReference>
<keyword evidence="3" id="KW-0547">Nucleotide-binding</keyword>
<evidence type="ECO:0000313" key="9">
    <source>
        <dbReference type="EMBL" id="SDH02594.1"/>
    </source>
</evidence>
<evidence type="ECO:0000256" key="3">
    <source>
        <dbReference type="ARBA" id="ARBA00022741"/>
    </source>
</evidence>
<dbReference type="RefSeq" id="WP_176785753.1">
    <property type="nucleotide sequence ID" value="NZ_FNCY01000003.1"/>
</dbReference>
<dbReference type="STRING" id="83767.SAMN05660652_01047"/>
<evidence type="ECO:0000256" key="2">
    <source>
        <dbReference type="ARBA" id="ARBA00022679"/>
    </source>
</evidence>
<keyword evidence="6" id="KW-0119">Carbohydrate metabolism</keyword>
<evidence type="ECO:0000259" key="7">
    <source>
        <dbReference type="Pfam" id="PF07005"/>
    </source>
</evidence>
<feature type="domain" description="Four-carbon acid sugar kinase nucleotide binding" evidence="8">
    <location>
        <begin position="242"/>
        <end position="407"/>
    </location>
</feature>
<dbReference type="EMBL" id="FNCY01000003">
    <property type="protein sequence ID" value="SDH02594.1"/>
    <property type="molecule type" value="Genomic_DNA"/>
</dbReference>
<keyword evidence="2" id="KW-0808">Transferase</keyword>
<sequence>MRKKVGVIADNLTGANDSGVQFKKYGLNTRVILPSIPENISEHIADTDIVVVSTETRRMSPEESYARVYEIAKQLLNLKFDHYYKKVDSTLRGRVAEEIEAAMDALAMSVAVVVPSFPESGRLVRNGYLEILQDIDEGVSYPVCYVPSVIQGKSNSPVAILTLDDVHNGPLALGKCIKQLARGGIKKIVIDAVSDKDLYIIALSLASLRIPYLAVGSAGLASHLPIAWNLVQGTSAANRRVVVLVGTSNKVSADQVKNLCRSSQTVLVPLDTHGIYNGDCTKITDEAVETAGRILAGEKIPVIVLDSLMAGWSDAIGITERITNFSSTVSDIFANISKALIDKFGANTLFIVGGGTATDVCHRLAVSAIDIDRELEPGIPLGALIGGPYEGLRIITKGGGIGHADTLTEVLNHVSPP</sequence>
<dbReference type="SUPFAM" id="SSF142764">
    <property type="entry name" value="YgbK-like"/>
    <property type="match status" value="1"/>
</dbReference>
<dbReference type="GO" id="GO:0005524">
    <property type="term" value="F:ATP binding"/>
    <property type="evidence" value="ECO:0007669"/>
    <property type="project" value="UniProtKB-KW"/>
</dbReference>
<keyword evidence="4" id="KW-0418">Kinase</keyword>
<protein>
    <submittedName>
        <fullName evidence="9">Uncharacterized conserved protein YgbK, DUF1537 family</fullName>
    </submittedName>
</protein>
<keyword evidence="5" id="KW-0067">ATP-binding</keyword>
<keyword evidence="10" id="KW-1185">Reference proteome</keyword>
<organism evidence="9 10">
    <name type="scientific">Propionivibrio dicarboxylicus</name>
    <dbReference type="NCBI Taxonomy" id="83767"/>
    <lineage>
        <taxon>Bacteria</taxon>
        <taxon>Pseudomonadati</taxon>
        <taxon>Pseudomonadota</taxon>
        <taxon>Betaproteobacteria</taxon>
        <taxon>Rhodocyclales</taxon>
        <taxon>Rhodocyclaceae</taxon>
        <taxon>Propionivibrio</taxon>
    </lineage>
</organism>
<evidence type="ECO:0000256" key="4">
    <source>
        <dbReference type="ARBA" id="ARBA00022777"/>
    </source>
</evidence>